<keyword evidence="3" id="KW-1185">Reference proteome</keyword>
<dbReference type="AlphaFoldDB" id="A0A917FUW1"/>
<comment type="caution">
    <text evidence="2">The sequence shown here is derived from an EMBL/GenBank/DDBJ whole genome shotgun (WGS) entry which is preliminary data.</text>
</comment>
<organism evidence="2 3">
    <name type="scientific">Paenibacillus albidus</name>
    <dbReference type="NCBI Taxonomy" id="2041023"/>
    <lineage>
        <taxon>Bacteria</taxon>
        <taxon>Bacillati</taxon>
        <taxon>Bacillota</taxon>
        <taxon>Bacilli</taxon>
        <taxon>Bacillales</taxon>
        <taxon>Paenibacillaceae</taxon>
        <taxon>Paenibacillus</taxon>
    </lineage>
</organism>
<evidence type="ECO:0000313" key="2">
    <source>
        <dbReference type="EMBL" id="GGG02998.1"/>
    </source>
</evidence>
<dbReference type="RefSeq" id="WP_229696381.1">
    <property type="nucleotide sequence ID" value="NZ_BMKR01000035.1"/>
</dbReference>
<evidence type="ECO:0000259" key="1">
    <source>
        <dbReference type="Pfam" id="PF05598"/>
    </source>
</evidence>
<evidence type="ECO:0000313" key="3">
    <source>
        <dbReference type="Proteomes" id="UP000637643"/>
    </source>
</evidence>
<dbReference type="EMBL" id="BMKR01000035">
    <property type="protein sequence ID" value="GGG02998.1"/>
    <property type="molecule type" value="Genomic_DNA"/>
</dbReference>
<dbReference type="InterPro" id="IPR008490">
    <property type="entry name" value="Transposase_InsH_N"/>
</dbReference>
<dbReference type="PANTHER" id="PTHR33408:SF2">
    <property type="entry name" value="TRANSPOSASE DDE DOMAIN-CONTAINING PROTEIN"/>
    <property type="match status" value="1"/>
</dbReference>
<protein>
    <recommendedName>
        <fullName evidence="1">Transposase InsH N-terminal domain-containing protein</fullName>
    </recommendedName>
</protein>
<feature type="domain" description="Transposase InsH N-terminal" evidence="1">
    <location>
        <begin position="15"/>
        <end position="105"/>
    </location>
</feature>
<proteinExistence type="predicted"/>
<name>A0A917FUW1_9BACL</name>
<dbReference type="Pfam" id="PF05598">
    <property type="entry name" value="DUF772"/>
    <property type="match status" value="1"/>
</dbReference>
<sequence>MYIQYTMDQLCLPMDLEEDIPEHHFVRVVNAAVNRLDDAIFDTACPGGGRDSYHPKMLTKVIIYAYTQRIYSSRQIAKAVRENIPFMWLAGRHRPDFRTLNRFRSQRMKDVLETVFSAVLQFLADEKYVSLEHYFVDGTKIEANANRYTFVWGKAVSKHKAKLQENVHALFADIEAAEHQEERSSRERTSRNSANLVR</sequence>
<dbReference type="Proteomes" id="UP000637643">
    <property type="component" value="Unassembled WGS sequence"/>
</dbReference>
<gene>
    <name evidence="2" type="ORF">GCM10010912_54670</name>
</gene>
<reference evidence="2" key="1">
    <citation type="journal article" date="2014" name="Int. J. Syst. Evol. Microbiol.">
        <title>Complete genome sequence of Corynebacterium casei LMG S-19264T (=DSM 44701T), isolated from a smear-ripened cheese.</title>
        <authorList>
            <consortium name="US DOE Joint Genome Institute (JGI-PGF)"/>
            <person name="Walter F."/>
            <person name="Albersmeier A."/>
            <person name="Kalinowski J."/>
            <person name="Ruckert C."/>
        </authorList>
    </citation>
    <scope>NUCLEOTIDE SEQUENCE</scope>
    <source>
        <strain evidence="2">CGMCC 1.16134</strain>
    </source>
</reference>
<accession>A0A917FUW1</accession>
<reference evidence="2" key="2">
    <citation type="submission" date="2020-09" db="EMBL/GenBank/DDBJ databases">
        <authorList>
            <person name="Sun Q."/>
            <person name="Zhou Y."/>
        </authorList>
    </citation>
    <scope>NUCLEOTIDE SEQUENCE</scope>
    <source>
        <strain evidence="2">CGMCC 1.16134</strain>
    </source>
</reference>
<dbReference type="PANTHER" id="PTHR33408">
    <property type="entry name" value="TRANSPOSASE"/>
    <property type="match status" value="1"/>
</dbReference>